<sequence>MSDRTKAPAADRVSAWSRMAGILNRAVSVVSYRLHVAAANLWRDSYNPLRGLTISRAINLLEAGERGEYADLQWTYRFIEMQDATLGALLERRTAAIQRLDWNIKVRENVPAGKEEIARTQEAALRAAYERITNLSSALESLAMASFRGFTHLEKVLDAAGNVVEFAPVDQWFWVRHGLYGRWQMNKEARFGVALGEDVPLERFIIREVSRPINRVALICFVRKGLSQKDWDGFIETFGIPAVFIIAPENIPKDKTEEYLDAADQVSSDARGVLPGGSDVKTVDNGARGANPFKEHIDYQDSQVVLRGTGGKLTMLNDATGLGSGQSDAHEKTFDDIAAAEAKEVSEILQKQFDAQILAAVTPGEAAFAYFELAANEETDAGKVVADVATLDGAGYDVDTDFIKEKTGYPVTRKVVAPPATGPAPSTAPADPILNRGEGDERWKRFARETGTLGIPRDVMPQINQGNRAAMVAFLRKRGIDYVRETAKPSDLKPSQAEYSPEKVERARAKRGTLRALLVSADHHVIDGHHQYLSDLQDAPNKPIDIFRLKAPAMQVIGTLLAMPSTTTADMPIRNRDEDESDQPEADDLKAKAIAEMIGVTASALEPVADLVADLAKDVQGDRTGDAEWLAAFEEAALRLPEFFDVSGADAFAGMLEASLGGAVLRGARDGLNGTPTDDDKE</sequence>
<protein>
    <submittedName>
        <fullName evidence="2">DUF935 domain-containing protein</fullName>
    </submittedName>
</protein>
<evidence type="ECO:0000313" key="3">
    <source>
        <dbReference type="Proteomes" id="UP001207930"/>
    </source>
</evidence>
<accession>A0ABT3FKC1</accession>
<comment type="caution">
    <text evidence="2">The sequence shown here is derived from an EMBL/GenBank/DDBJ whole genome shotgun (WGS) entry which is preliminary data.</text>
</comment>
<gene>
    <name evidence="2" type="ORF">OKA04_04660</name>
</gene>
<dbReference type="RefSeq" id="WP_264499967.1">
    <property type="nucleotide sequence ID" value="NZ_JAPDDS010000002.1"/>
</dbReference>
<reference evidence="2 3" key="1">
    <citation type="submission" date="2022-10" db="EMBL/GenBank/DDBJ databases">
        <title>Luteolibacter flavescens strain MCCC 1K03193, whole genome shotgun sequencing project.</title>
        <authorList>
            <person name="Zhao G."/>
            <person name="Shen L."/>
        </authorList>
    </citation>
    <scope>NUCLEOTIDE SEQUENCE [LARGE SCALE GENOMIC DNA]</scope>
    <source>
        <strain evidence="2 3">MCCC 1K03193</strain>
    </source>
</reference>
<dbReference type="Pfam" id="PF06074">
    <property type="entry name" value="Portal_Mu"/>
    <property type="match status" value="1"/>
</dbReference>
<dbReference type="Proteomes" id="UP001207930">
    <property type="component" value="Unassembled WGS sequence"/>
</dbReference>
<feature type="compositionally biased region" description="Low complexity" evidence="1">
    <location>
        <begin position="417"/>
        <end position="430"/>
    </location>
</feature>
<evidence type="ECO:0000256" key="1">
    <source>
        <dbReference type="SAM" id="MobiDB-lite"/>
    </source>
</evidence>
<evidence type="ECO:0000313" key="2">
    <source>
        <dbReference type="EMBL" id="MCW1884008.1"/>
    </source>
</evidence>
<feature type="region of interest" description="Disordered" evidence="1">
    <location>
        <begin position="415"/>
        <end position="437"/>
    </location>
</feature>
<proteinExistence type="predicted"/>
<name>A0ABT3FKC1_9BACT</name>
<organism evidence="2 3">
    <name type="scientific">Luteolibacter flavescens</name>
    <dbReference type="NCBI Taxonomy" id="1859460"/>
    <lineage>
        <taxon>Bacteria</taxon>
        <taxon>Pseudomonadati</taxon>
        <taxon>Verrucomicrobiota</taxon>
        <taxon>Verrucomicrobiia</taxon>
        <taxon>Verrucomicrobiales</taxon>
        <taxon>Verrucomicrobiaceae</taxon>
        <taxon>Luteolibacter</taxon>
    </lineage>
</organism>
<keyword evidence="3" id="KW-1185">Reference proteome</keyword>
<dbReference type="InterPro" id="IPR009279">
    <property type="entry name" value="Portal_Mu"/>
</dbReference>
<dbReference type="EMBL" id="JAPDDS010000002">
    <property type="protein sequence ID" value="MCW1884008.1"/>
    <property type="molecule type" value="Genomic_DNA"/>
</dbReference>